<feature type="compositionally biased region" description="Polar residues" evidence="2">
    <location>
        <begin position="137"/>
        <end position="156"/>
    </location>
</feature>
<gene>
    <name evidence="4" type="ORF">SELMODRAFT_438366</name>
</gene>
<keyword evidence="3" id="KW-0472">Membrane</keyword>
<dbReference type="PANTHER" id="PTHR31807">
    <property type="entry name" value="AUGMIN FAMILY MEMBER"/>
    <property type="match status" value="1"/>
</dbReference>
<dbReference type="GO" id="GO:0008017">
    <property type="term" value="F:microtubule binding"/>
    <property type="evidence" value="ECO:0000318"/>
    <property type="project" value="GO_Central"/>
</dbReference>
<dbReference type="GO" id="GO:0005737">
    <property type="term" value="C:cytoplasm"/>
    <property type="evidence" value="ECO:0000318"/>
    <property type="project" value="GO_Central"/>
</dbReference>
<dbReference type="Gramene" id="EFJ35037">
    <property type="protein sequence ID" value="EFJ35037"/>
    <property type="gene ID" value="SELMODRAFT_438366"/>
</dbReference>
<feature type="transmembrane region" description="Helical" evidence="3">
    <location>
        <begin position="682"/>
        <end position="703"/>
    </location>
</feature>
<accession>D8QXF5</accession>
<keyword evidence="3" id="KW-1133">Transmembrane helix</keyword>
<dbReference type="PANTHER" id="PTHR31807:SF37">
    <property type="entry name" value="HAUS AUGMIN-LIKE COMPLEX SUBUNIT 8"/>
    <property type="match status" value="1"/>
</dbReference>
<feature type="transmembrane region" description="Helical" evidence="3">
    <location>
        <begin position="719"/>
        <end position="744"/>
    </location>
</feature>
<feature type="compositionally biased region" description="Basic and acidic residues" evidence="2">
    <location>
        <begin position="188"/>
        <end position="219"/>
    </location>
</feature>
<feature type="region of interest" description="Disordered" evidence="2">
    <location>
        <begin position="328"/>
        <end position="400"/>
    </location>
</feature>
<organism evidence="5">
    <name type="scientific">Selaginella moellendorffii</name>
    <name type="common">Spikemoss</name>
    <dbReference type="NCBI Taxonomy" id="88036"/>
    <lineage>
        <taxon>Eukaryota</taxon>
        <taxon>Viridiplantae</taxon>
        <taxon>Streptophyta</taxon>
        <taxon>Embryophyta</taxon>
        <taxon>Tracheophyta</taxon>
        <taxon>Lycopodiopsida</taxon>
        <taxon>Selaginellales</taxon>
        <taxon>Selaginellaceae</taxon>
        <taxon>Selaginella</taxon>
    </lineage>
</organism>
<proteinExistence type="inferred from homology"/>
<feature type="compositionally biased region" description="Polar residues" evidence="2">
    <location>
        <begin position="340"/>
        <end position="351"/>
    </location>
</feature>
<feature type="transmembrane region" description="Helical" evidence="3">
    <location>
        <begin position="869"/>
        <end position="891"/>
    </location>
</feature>
<feature type="region of interest" description="Disordered" evidence="2">
    <location>
        <begin position="111"/>
        <end position="224"/>
    </location>
</feature>
<dbReference type="InParanoid" id="D8QXF5"/>
<reference evidence="4 5" key="1">
    <citation type="journal article" date="2011" name="Science">
        <title>The Selaginella genome identifies genetic changes associated with the evolution of vascular plants.</title>
        <authorList>
            <person name="Banks J.A."/>
            <person name="Nishiyama T."/>
            <person name="Hasebe M."/>
            <person name="Bowman J.L."/>
            <person name="Gribskov M."/>
            <person name="dePamphilis C."/>
            <person name="Albert V.A."/>
            <person name="Aono N."/>
            <person name="Aoyama T."/>
            <person name="Ambrose B.A."/>
            <person name="Ashton N.W."/>
            <person name="Axtell M.J."/>
            <person name="Barker E."/>
            <person name="Barker M.S."/>
            <person name="Bennetzen J.L."/>
            <person name="Bonawitz N.D."/>
            <person name="Chapple C."/>
            <person name="Cheng C."/>
            <person name="Correa L.G."/>
            <person name="Dacre M."/>
            <person name="DeBarry J."/>
            <person name="Dreyer I."/>
            <person name="Elias M."/>
            <person name="Engstrom E.M."/>
            <person name="Estelle M."/>
            <person name="Feng L."/>
            <person name="Finet C."/>
            <person name="Floyd S.K."/>
            <person name="Frommer W.B."/>
            <person name="Fujita T."/>
            <person name="Gramzow L."/>
            <person name="Gutensohn M."/>
            <person name="Harholt J."/>
            <person name="Hattori M."/>
            <person name="Heyl A."/>
            <person name="Hirai T."/>
            <person name="Hiwatashi Y."/>
            <person name="Ishikawa M."/>
            <person name="Iwata M."/>
            <person name="Karol K.G."/>
            <person name="Koehler B."/>
            <person name="Kolukisaoglu U."/>
            <person name="Kubo M."/>
            <person name="Kurata T."/>
            <person name="Lalonde S."/>
            <person name="Li K."/>
            <person name="Li Y."/>
            <person name="Litt A."/>
            <person name="Lyons E."/>
            <person name="Manning G."/>
            <person name="Maruyama T."/>
            <person name="Michael T.P."/>
            <person name="Mikami K."/>
            <person name="Miyazaki S."/>
            <person name="Morinaga S."/>
            <person name="Murata T."/>
            <person name="Mueller-Roeber B."/>
            <person name="Nelson D.R."/>
            <person name="Obara M."/>
            <person name="Oguri Y."/>
            <person name="Olmstead R.G."/>
            <person name="Onodera N."/>
            <person name="Petersen B.L."/>
            <person name="Pils B."/>
            <person name="Prigge M."/>
            <person name="Rensing S.A."/>
            <person name="Riano-Pachon D.M."/>
            <person name="Roberts A.W."/>
            <person name="Sato Y."/>
            <person name="Scheller H.V."/>
            <person name="Schulz B."/>
            <person name="Schulz C."/>
            <person name="Shakirov E.V."/>
            <person name="Shibagaki N."/>
            <person name="Shinohara N."/>
            <person name="Shippen D.E."/>
            <person name="Soerensen I."/>
            <person name="Sotooka R."/>
            <person name="Sugimoto N."/>
            <person name="Sugita M."/>
            <person name="Sumikawa N."/>
            <person name="Tanurdzic M."/>
            <person name="Theissen G."/>
            <person name="Ulvskov P."/>
            <person name="Wakazuki S."/>
            <person name="Weng J.K."/>
            <person name="Willats W.W."/>
            <person name="Wipf D."/>
            <person name="Wolf P.G."/>
            <person name="Yang L."/>
            <person name="Zimmer A.D."/>
            <person name="Zhu Q."/>
            <person name="Mitros T."/>
            <person name="Hellsten U."/>
            <person name="Loque D."/>
            <person name="Otillar R."/>
            <person name="Salamov A."/>
            <person name="Schmutz J."/>
            <person name="Shapiro H."/>
            <person name="Lindquist E."/>
            <person name="Lucas S."/>
            <person name="Rokhsar D."/>
            <person name="Grigoriev I.V."/>
        </authorList>
    </citation>
    <scope>NUCLEOTIDE SEQUENCE [LARGE SCALE GENOMIC DNA]</scope>
</reference>
<dbReference type="STRING" id="88036.D8QXF5"/>
<sequence length="938" mass="103412">MLRETAAASLLVFFKNGEEAAKHVSCAELPMRRGTPTEHRYPSFANRQVSATSRGKWTGWCIADVYSCATRGSIPPCEGKFLAMFGGKNRERLELRRRGIRPWVELNSEEAMLQSTSKRQQDRALDNGRVPFAPSLEENTGSTQLRRKTSLSPVGTSSIDLGSLSSPSSSSSQRRASSRPDGLWPSLNKEESSKVDEKAVRSSRKNLEQAENEKPRDNLFEQSTTSTKAVFACNKPGAIPICKSVNLSSTKTKTSSRKSPAPSSSRTHAPAATKAYSNPKCMSLSVNGSLGSPQYVVQRWSESGGNFTTKKKPSHRKLLSSTITGNEVDENLHHHEPAASDSTPLTKTTPSCEEFPVRPRSPFRTPSPGKFPSPSRTLPSPPSSRPSSSHGSPVKRAAAEQDEAQLLKVLHNRHLQWRFVNARAHAALSSQEAAAKRLLFNAWARICDLRTVVAMDQIKLDKATESLKLASVLESHEKGLEEWSRLEDKLSTTLDEMVGALNADVLRVPLCRGAKGDALIIYGALQHASLILESVEASTYHLLPKAQEQSLLAQDLAQTVELEKASVRECKQLLERIASLEIEERSLRAHGIQLQQRTYIEIHFYLEAMAVMSKKVATTAPLVILGLWTAKLIFEQAEVSMSSIAAGCPDSVTYPFRFGNHAIDRFICVLVFFFKTALDSSLGLWISGYLLSVAISTFAFIAVEASRYGHAWLLSLTPIYAFLFQVGGISVVVPALWLPIYILSNAAERSPRHACDKTISSHRAVLIQFALLFFEIISVAMVLPLKNVNKDLAIFLFQFAPIVCPIFWLPITTTKDSDPASGHKAVVHLHFMQAGKAAVWHIVAILLVLDDPEIPSKTLQLLWHHPGDLWCSFFLLIDCLVLFAAMVYLTAVEDGTTAALCILLGVPILGPGASLSMYFAYREDKFLETTIKTKNKHQ</sequence>
<feature type="compositionally biased region" description="Low complexity" evidence="2">
    <location>
        <begin position="157"/>
        <end position="175"/>
    </location>
</feature>
<feature type="transmembrane region" description="Helical" evidence="3">
    <location>
        <begin position="897"/>
        <end position="921"/>
    </location>
</feature>
<dbReference type="Proteomes" id="UP000001514">
    <property type="component" value="Unassembled WGS sequence"/>
</dbReference>
<evidence type="ECO:0000256" key="2">
    <source>
        <dbReference type="SAM" id="MobiDB-lite"/>
    </source>
</evidence>
<comment type="similarity">
    <text evidence="1">Belongs to the QWRF family.</text>
</comment>
<feature type="transmembrane region" description="Helical" evidence="3">
    <location>
        <begin position="792"/>
        <end position="811"/>
    </location>
</feature>
<dbReference type="KEGG" id="smo:SELMODRAFT_438366"/>
<keyword evidence="5" id="KW-1185">Reference proteome</keyword>
<feature type="compositionally biased region" description="Low complexity" evidence="2">
    <location>
        <begin position="248"/>
        <end position="267"/>
    </location>
</feature>
<dbReference type="GO" id="GO:0005880">
    <property type="term" value="C:nuclear microtubule"/>
    <property type="evidence" value="ECO:0000318"/>
    <property type="project" value="GO_Central"/>
</dbReference>
<dbReference type="Pfam" id="PF04484">
    <property type="entry name" value="QWRF"/>
    <property type="match status" value="1"/>
</dbReference>
<dbReference type="AlphaFoldDB" id="D8QXF5"/>
<evidence type="ECO:0000256" key="3">
    <source>
        <dbReference type="SAM" id="Phobius"/>
    </source>
</evidence>
<name>D8QXF5_SELML</name>
<evidence type="ECO:0000256" key="1">
    <source>
        <dbReference type="ARBA" id="ARBA00010016"/>
    </source>
</evidence>
<dbReference type="EMBL" id="GL377568">
    <property type="protein sequence ID" value="EFJ35037.1"/>
    <property type="molecule type" value="Genomic_DNA"/>
</dbReference>
<feature type="region of interest" description="Disordered" evidence="2">
    <location>
        <begin position="248"/>
        <end position="274"/>
    </location>
</feature>
<feature type="transmembrane region" description="Helical" evidence="3">
    <location>
        <begin position="831"/>
        <end position="849"/>
    </location>
</feature>
<dbReference type="GO" id="GO:0051225">
    <property type="term" value="P:spindle assembly"/>
    <property type="evidence" value="ECO:0000318"/>
    <property type="project" value="GO_Central"/>
</dbReference>
<evidence type="ECO:0000313" key="5">
    <source>
        <dbReference type="Proteomes" id="UP000001514"/>
    </source>
</evidence>
<evidence type="ECO:0000313" key="4">
    <source>
        <dbReference type="EMBL" id="EFJ35037.1"/>
    </source>
</evidence>
<dbReference type="eggNOG" id="ENOG502SF3M">
    <property type="taxonomic scope" value="Eukaryota"/>
</dbReference>
<feature type="transmembrane region" description="Helical" evidence="3">
    <location>
        <begin position="764"/>
        <end position="785"/>
    </location>
</feature>
<dbReference type="InterPro" id="IPR007573">
    <property type="entry name" value="QWRF"/>
</dbReference>
<dbReference type="HOGENOM" id="CLU_315780_0_0_1"/>
<protein>
    <submittedName>
        <fullName evidence="4">Uncharacterized protein</fullName>
    </submittedName>
</protein>
<keyword evidence="3" id="KW-0812">Transmembrane</keyword>